<dbReference type="SUPFAM" id="SSF55729">
    <property type="entry name" value="Acyl-CoA N-acyltransferases (Nat)"/>
    <property type="match status" value="1"/>
</dbReference>
<sequence>MEFAETDRLIFDYITAADADFLWQLDQDVEVMRYLNGGFKTSREDIESVFLPRLAAYANPALGWGLWKVLEKTSAEALGWILVRPFGFFTSHPQIDNIELGWRFKRSSWGKGYASEAAIAVRDGLAYTGISTFSAIAAPDNTASIGVMKKLGMTFSHTQFYEDSIYSEDVVVYTQTL</sequence>
<dbReference type="Pfam" id="PF13302">
    <property type="entry name" value="Acetyltransf_3"/>
    <property type="match status" value="1"/>
</dbReference>
<dbReference type="EMBL" id="CP031769">
    <property type="protein sequence ID" value="AXR06001.1"/>
    <property type="molecule type" value="Genomic_DNA"/>
</dbReference>
<dbReference type="OrthoDB" id="9801656at2"/>
<dbReference type="InterPro" id="IPR051531">
    <property type="entry name" value="N-acetyltransferase"/>
</dbReference>
<dbReference type="KEGG" id="salm:D0Y50_06160"/>
<keyword evidence="3" id="KW-1185">Reference proteome</keyword>
<protein>
    <submittedName>
        <fullName evidence="2">N-acetyltransferase</fullName>
    </submittedName>
</protein>
<organism evidence="2 3">
    <name type="scientific">Salinimonas sediminis</name>
    <dbReference type="NCBI Taxonomy" id="2303538"/>
    <lineage>
        <taxon>Bacteria</taxon>
        <taxon>Pseudomonadati</taxon>
        <taxon>Pseudomonadota</taxon>
        <taxon>Gammaproteobacteria</taxon>
        <taxon>Alteromonadales</taxon>
        <taxon>Alteromonadaceae</taxon>
        <taxon>Alteromonas/Salinimonas group</taxon>
        <taxon>Salinimonas</taxon>
    </lineage>
</organism>
<dbReference type="GO" id="GO:0016747">
    <property type="term" value="F:acyltransferase activity, transferring groups other than amino-acyl groups"/>
    <property type="evidence" value="ECO:0007669"/>
    <property type="project" value="InterPro"/>
</dbReference>
<dbReference type="PANTHER" id="PTHR43792">
    <property type="entry name" value="GNAT FAMILY, PUTATIVE (AFU_ORTHOLOGUE AFUA_3G00765)-RELATED-RELATED"/>
    <property type="match status" value="1"/>
</dbReference>
<name>A0A346NKE4_9ALTE</name>
<evidence type="ECO:0000259" key="1">
    <source>
        <dbReference type="PROSITE" id="PS51186"/>
    </source>
</evidence>
<evidence type="ECO:0000313" key="3">
    <source>
        <dbReference type="Proteomes" id="UP000262073"/>
    </source>
</evidence>
<gene>
    <name evidence="2" type="ORF">D0Y50_06160</name>
</gene>
<feature type="domain" description="N-acetyltransferase" evidence="1">
    <location>
        <begin position="9"/>
        <end position="177"/>
    </location>
</feature>
<dbReference type="Proteomes" id="UP000262073">
    <property type="component" value="Chromosome"/>
</dbReference>
<dbReference type="InterPro" id="IPR000182">
    <property type="entry name" value="GNAT_dom"/>
</dbReference>
<reference evidence="2 3" key="1">
    <citation type="submission" date="2018-08" db="EMBL/GenBank/DDBJ databases">
        <title>Salinimonas sediminis sp. nov., a piezophilic bacterium isolated from a deep-sea sediment sample from the New Britain Trench.</title>
        <authorList>
            <person name="Cao J."/>
        </authorList>
    </citation>
    <scope>NUCLEOTIDE SEQUENCE [LARGE SCALE GENOMIC DNA]</scope>
    <source>
        <strain evidence="2 3">N102</strain>
    </source>
</reference>
<dbReference type="InterPro" id="IPR016181">
    <property type="entry name" value="Acyl_CoA_acyltransferase"/>
</dbReference>
<proteinExistence type="predicted"/>
<dbReference type="PROSITE" id="PS51186">
    <property type="entry name" value="GNAT"/>
    <property type="match status" value="1"/>
</dbReference>
<accession>A0A346NKE4</accession>
<dbReference type="Gene3D" id="3.40.630.30">
    <property type="match status" value="1"/>
</dbReference>
<evidence type="ECO:0000313" key="2">
    <source>
        <dbReference type="EMBL" id="AXR06001.1"/>
    </source>
</evidence>
<dbReference type="AlphaFoldDB" id="A0A346NKE4"/>
<dbReference type="RefSeq" id="WP_117315983.1">
    <property type="nucleotide sequence ID" value="NZ_CP031769.1"/>
</dbReference>
<dbReference type="PANTHER" id="PTHR43792:SF1">
    <property type="entry name" value="N-ACETYLTRANSFERASE DOMAIN-CONTAINING PROTEIN"/>
    <property type="match status" value="1"/>
</dbReference>
<keyword evidence="2" id="KW-0808">Transferase</keyword>